<name>A0A239LP04_9NOCA</name>
<feature type="region of interest" description="Disordered" evidence="1">
    <location>
        <begin position="288"/>
        <end position="365"/>
    </location>
</feature>
<feature type="compositionally biased region" description="Low complexity" evidence="1">
    <location>
        <begin position="288"/>
        <end position="298"/>
    </location>
</feature>
<keyword evidence="2" id="KW-1133">Transmembrane helix</keyword>
<keyword evidence="2" id="KW-0812">Transmembrane</keyword>
<dbReference type="Proteomes" id="UP000198327">
    <property type="component" value="Unassembled WGS sequence"/>
</dbReference>
<keyword evidence="4" id="KW-1185">Reference proteome</keyword>
<dbReference type="OrthoDB" id="4456207at2"/>
<reference evidence="4" key="1">
    <citation type="submission" date="2017-06" db="EMBL/GenBank/DDBJ databases">
        <authorList>
            <person name="Varghese N."/>
            <person name="Submissions S."/>
        </authorList>
    </citation>
    <scope>NUCLEOTIDE SEQUENCE [LARGE SCALE GENOMIC DNA]</scope>
    <source>
        <strain evidence="4">JCM 23211</strain>
    </source>
</reference>
<dbReference type="RefSeq" id="WP_089249863.1">
    <property type="nucleotide sequence ID" value="NZ_FZOW01000013.1"/>
</dbReference>
<keyword evidence="2" id="KW-0472">Membrane</keyword>
<gene>
    <name evidence="3" type="ORF">SAMN05421642_113154</name>
</gene>
<proteinExistence type="predicted"/>
<protein>
    <submittedName>
        <fullName evidence="3">Uncharacterized protein</fullName>
    </submittedName>
</protein>
<feature type="compositionally biased region" description="Acidic residues" evidence="1">
    <location>
        <begin position="318"/>
        <end position="349"/>
    </location>
</feature>
<evidence type="ECO:0000256" key="1">
    <source>
        <dbReference type="SAM" id="MobiDB-lite"/>
    </source>
</evidence>
<feature type="transmembrane region" description="Helical" evidence="2">
    <location>
        <begin position="211"/>
        <end position="232"/>
    </location>
</feature>
<accession>A0A239LP04</accession>
<dbReference type="EMBL" id="FZOW01000013">
    <property type="protein sequence ID" value="SNT31419.1"/>
    <property type="molecule type" value="Genomic_DNA"/>
</dbReference>
<evidence type="ECO:0000313" key="4">
    <source>
        <dbReference type="Proteomes" id="UP000198327"/>
    </source>
</evidence>
<sequence>MYNRYTQPDQGSVVDEALPDVGLYVDDDRSIAAVSHPLRSNPSLHIASLHPTVLFVHGDGSASLGGTEDAYAAEFTGFVGDVDTQQASGYSPSDLTAMTLLCLLTEVATSTGNKFDALAAAASYPAHWTAEHIADVRESMNVHGLGHVALVSEAEALRAWSESTLSTWAGSDSGIAAARGAASMAGHYPVDAVTEEILVAGARRQASRTPLYFAAGFAAVLTLAAGVTALALRSSDTATVPTIESADLAVPTTTASVPAPQLPFPTVVPIIEPEVPVVIAPPVETTTVETIAPPVEEPLSTRPAADTTTPDVTNPDRTEEEPSPSAEPEVEVPGETDPDPVDEDEDETDTPPAESVPAQQSTTSN</sequence>
<evidence type="ECO:0000256" key="2">
    <source>
        <dbReference type="SAM" id="Phobius"/>
    </source>
</evidence>
<evidence type="ECO:0000313" key="3">
    <source>
        <dbReference type="EMBL" id="SNT31419.1"/>
    </source>
</evidence>
<dbReference type="AlphaFoldDB" id="A0A239LP04"/>
<organism evidence="3 4">
    <name type="scientific">Rhodococcoides kyotonense</name>
    <dbReference type="NCBI Taxonomy" id="398843"/>
    <lineage>
        <taxon>Bacteria</taxon>
        <taxon>Bacillati</taxon>
        <taxon>Actinomycetota</taxon>
        <taxon>Actinomycetes</taxon>
        <taxon>Mycobacteriales</taxon>
        <taxon>Nocardiaceae</taxon>
        <taxon>Rhodococcoides</taxon>
    </lineage>
</organism>
<dbReference type="STRING" id="398843.A3K89_05150"/>